<dbReference type="EMBL" id="KN817575">
    <property type="protein sequence ID" value="KJA19697.1"/>
    <property type="molecule type" value="Genomic_DNA"/>
</dbReference>
<dbReference type="AlphaFoldDB" id="A0A0D2KZ31"/>
<protein>
    <submittedName>
        <fullName evidence="2">Uncharacterized protein</fullName>
    </submittedName>
</protein>
<feature type="compositionally biased region" description="Basic and acidic residues" evidence="1">
    <location>
        <begin position="496"/>
        <end position="506"/>
    </location>
</feature>
<feature type="region of interest" description="Disordered" evidence="1">
    <location>
        <begin position="297"/>
        <end position="540"/>
    </location>
</feature>
<feature type="compositionally biased region" description="Polar residues" evidence="1">
    <location>
        <begin position="579"/>
        <end position="588"/>
    </location>
</feature>
<dbReference type="OMA" id="MGYNSQF"/>
<reference evidence="3" key="1">
    <citation type="submission" date="2014-04" db="EMBL/GenBank/DDBJ databases">
        <title>Evolutionary Origins and Diversification of the Mycorrhizal Mutualists.</title>
        <authorList>
            <consortium name="DOE Joint Genome Institute"/>
            <consortium name="Mycorrhizal Genomics Consortium"/>
            <person name="Kohler A."/>
            <person name="Kuo A."/>
            <person name="Nagy L.G."/>
            <person name="Floudas D."/>
            <person name="Copeland A."/>
            <person name="Barry K.W."/>
            <person name="Cichocki N."/>
            <person name="Veneault-Fourrey C."/>
            <person name="LaButti K."/>
            <person name="Lindquist E.A."/>
            <person name="Lipzen A."/>
            <person name="Lundell T."/>
            <person name="Morin E."/>
            <person name="Murat C."/>
            <person name="Riley R."/>
            <person name="Ohm R."/>
            <person name="Sun H."/>
            <person name="Tunlid A."/>
            <person name="Henrissat B."/>
            <person name="Grigoriev I.V."/>
            <person name="Hibbett D.S."/>
            <person name="Martin F."/>
        </authorList>
    </citation>
    <scope>NUCLEOTIDE SEQUENCE [LARGE SCALE GENOMIC DNA]</scope>
    <source>
        <strain evidence="3">FD-334 SS-4</strain>
    </source>
</reference>
<feature type="region of interest" description="Disordered" evidence="1">
    <location>
        <begin position="36"/>
        <end position="58"/>
    </location>
</feature>
<feature type="compositionally biased region" description="Low complexity" evidence="1">
    <location>
        <begin position="643"/>
        <end position="659"/>
    </location>
</feature>
<evidence type="ECO:0000313" key="3">
    <source>
        <dbReference type="Proteomes" id="UP000054270"/>
    </source>
</evidence>
<feature type="region of interest" description="Disordered" evidence="1">
    <location>
        <begin position="241"/>
        <end position="283"/>
    </location>
</feature>
<accession>A0A0D2KZ31</accession>
<proteinExistence type="predicted"/>
<dbReference type="OrthoDB" id="3218262at2759"/>
<feature type="compositionally biased region" description="Pro residues" evidence="1">
    <location>
        <begin position="369"/>
        <end position="378"/>
    </location>
</feature>
<feature type="region of interest" description="Disordered" evidence="1">
    <location>
        <begin position="689"/>
        <end position="709"/>
    </location>
</feature>
<dbReference type="STRING" id="945553.A0A0D2KZ31"/>
<sequence length="709" mass="75790">MGDNIAANSSLSVNMAHSQERVATYLRDLESKRQALLLVREEPPTPPRSPTDEVGRDERIQEVRERAQDAWSKAHGNPADGRWAVLTDILRLSVTCGRGGRWMGARTDIPSAKPLVNGDGDAYWINAETESEWREWEARDSEERKIREKVESWKKNLEAQQTVSSVVIPASERISMASTSGLNPPPANTPKSSQNKSPHRVKVATMKTAGAVPKGVARTSSLTSALRDNSALGFSVVKRQKPITGKPGCNSLSQPGHLPTISHADPEQNTHSQPEHLPSSPKRHNIADITEMSFLPPSFPSSAIVTSTPKPKSNAKSSTARKPDPIPRATSVPEPVSVSFPSLSTPIPSSLATKARKSALETTASLSVLPPPSTPPRQPFHSSAHQSNRDSTINHETNANNKRPGTLQADAEDSRVLKKARTLPTLTTMGPPSPRALKNIPRAAPAPPSSSPQTPPPVTPKKQAIPTLRELLASRKKGKGKPLASPNFIVRGTSRAKNDGSTRSDPVKQVVDLPPAEAHLRQSPARAPSPLPPKAPVIDPYADDADFDAILAAPPAKGSQDIYHNMFDPYADDVALDSPTKSLSSLAGSDSEEDSDHDDVPAHAAFGALSPGFAFHPPITSTQGGPLPNGKTQLTDSWSSVYGAPSPGKGGAAPPSSGGMPVYNSQFEAAVARDVDTVDQLLERDTIYEGWLRDPTPEPQPGMAMDDSP</sequence>
<dbReference type="Proteomes" id="UP000054270">
    <property type="component" value="Unassembled WGS sequence"/>
</dbReference>
<evidence type="ECO:0000313" key="2">
    <source>
        <dbReference type="EMBL" id="KJA19697.1"/>
    </source>
</evidence>
<feature type="compositionally biased region" description="Low complexity" evidence="1">
    <location>
        <begin position="331"/>
        <end position="344"/>
    </location>
</feature>
<feature type="compositionally biased region" description="Polar residues" evidence="1">
    <location>
        <begin position="300"/>
        <end position="320"/>
    </location>
</feature>
<evidence type="ECO:0000256" key="1">
    <source>
        <dbReference type="SAM" id="MobiDB-lite"/>
    </source>
</evidence>
<organism evidence="2 3">
    <name type="scientific">Hypholoma sublateritium (strain FD-334 SS-4)</name>
    <dbReference type="NCBI Taxonomy" id="945553"/>
    <lineage>
        <taxon>Eukaryota</taxon>
        <taxon>Fungi</taxon>
        <taxon>Dikarya</taxon>
        <taxon>Basidiomycota</taxon>
        <taxon>Agaricomycotina</taxon>
        <taxon>Agaricomycetes</taxon>
        <taxon>Agaricomycetidae</taxon>
        <taxon>Agaricales</taxon>
        <taxon>Agaricineae</taxon>
        <taxon>Strophariaceae</taxon>
        <taxon>Hypholoma</taxon>
    </lineage>
</organism>
<feature type="compositionally biased region" description="Polar residues" evidence="1">
    <location>
        <begin position="380"/>
        <end position="403"/>
    </location>
</feature>
<gene>
    <name evidence="2" type="ORF">HYPSUDRAFT_44079</name>
</gene>
<feature type="region of interest" description="Disordered" evidence="1">
    <location>
        <begin position="176"/>
        <end position="201"/>
    </location>
</feature>
<feature type="region of interest" description="Disordered" evidence="1">
    <location>
        <begin position="574"/>
        <end position="661"/>
    </location>
</feature>
<feature type="compositionally biased region" description="Pro residues" evidence="1">
    <location>
        <begin position="444"/>
        <end position="459"/>
    </location>
</feature>
<feature type="compositionally biased region" description="Polar residues" evidence="1">
    <location>
        <begin position="619"/>
        <end position="640"/>
    </location>
</feature>
<keyword evidence="3" id="KW-1185">Reference proteome</keyword>
<name>A0A0D2KZ31_HYPSF</name>